<dbReference type="SMART" id="SM00575">
    <property type="entry name" value="ZnF_PMZ"/>
    <property type="match status" value="1"/>
</dbReference>
<gene>
    <name evidence="8" type="ORF">CTI12_AA346390</name>
</gene>
<dbReference type="GO" id="GO:0008270">
    <property type="term" value="F:zinc ion binding"/>
    <property type="evidence" value="ECO:0007669"/>
    <property type="project" value="UniProtKB-UniRule"/>
</dbReference>
<evidence type="ECO:0000313" key="8">
    <source>
        <dbReference type="EMBL" id="PWA64243.1"/>
    </source>
</evidence>
<protein>
    <recommendedName>
        <fullName evidence="6">Protein FAR1-RELATED SEQUENCE</fullName>
    </recommendedName>
</protein>
<dbReference type="InterPro" id="IPR006564">
    <property type="entry name" value="Znf_PMZ"/>
</dbReference>
<dbReference type="InterPro" id="IPR031052">
    <property type="entry name" value="FHY3/FAR1"/>
</dbReference>
<evidence type="ECO:0000256" key="3">
    <source>
        <dbReference type="ARBA" id="ARBA00022771"/>
    </source>
</evidence>
<comment type="function">
    <text evidence="6">Putative transcription activator involved in regulating light control of development.</text>
</comment>
<accession>A0A2U1MSJ8</accession>
<evidence type="ECO:0000256" key="4">
    <source>
        <dbReference type="ARBA" id="ARBA00022833"/>
    </source>
</evidence>
<comment type="subcellular location">
    <subcellularLocation>
        <location evidence="6">Nucleus</location>
    </subcellularLocation>
</comment>
<dbReference type="Pfam" id="PF10551">
    <property type="entry name" value="MULE"/>
    <property type="match status" value="1"/>
</dbReference>
<organism evidence="8 9">
    <name type="scientific">Artemisia annua</name>
    <name type="common">Sweet wormwood</name>
    <dbReference type="NCBI Taxonomy" id="35608"/>
    <lineage>
        <taxon>Eukaryota</taxon>
        <taxon>Viridiplantae</taxon>
        <taxon>Streptophyta</taxon>
        <taxon>Embryophyta</taxon>
        <taxon>Tracheophyta</taxon>
        <taxon>Spermatophyta</taxon>
        <taxon>Magnoliopsida</taxon>
        <taxon>eudicotyledons</taxon>
        <taxon>Gunneridae</taxon>
        <taxon>Pentapetalae</taxon>
        <taxon>asterids</taxon>
        <taxon>campanulids</taxon>
        <taxon>Asterales</taxon>
        <taxon>Asteraceae</taxon>
        <taxon>Asteroideae</taxon>
        <taxon>Anthemideae</taxon>
        <taxon>Artemisiinae</taxon>
        <taxon>Artemisia</taxon>
    </lineage>
</organism>
<dbReference type="Proteomes" id="UP000245207">
    <property type="component" value="Unassembled WGS sequence"/>
</dbReference>
<evidence type="ECO:0000259" key="7">
    <source>
        <dbReference type="PROSITE" id="PS50966"/>
    </source>
</evidence>
<dbReference type="Pfam" id="PF26175">
    <property type="entry name" value="HTH_FAR1"/>
    <property type="match status" value="1"/>
</dbReference>
<evidence type="ECO:0000256" key="2">
    <source>
        <dbReference type="ARBA" id="ARBA00022723"/>
    </source>
</evidence>
<evidence type="ECO:0000256" key="5">
    <source>
        <dbReference type="PROSITE-ProRule" id="PRU00325"/>
    </source>
</evidence>
<dbReference type="InterPro" id="IPR004330">
    <property type="entry name" value="FAR1_DNA_bnd_dom"/>
</dbReference>
<dbReference type="InterPro" id="IPR007527">
    <property type="entry name" value="Znf_SWIM"/>
</dbReference>
<name>A0A2U1MSJ8_ARTAN</name>
<keyword evidence="3 5" id="KW-0863">Zinc-finger</keyword>
<comment type="caution">
    <text evidence="8">The sequence shown here is derived from an EMBL/GenBank/DDBJ whole genome shotgun (WGS) entry which is preliminary data.</text>
</comment>
<dbReference type="GO" id="GO:0005634">
    <property type="term" value="C:nucleus"/>
    <property type="evidence" value="ECO:0007669"/>
    <property type="project" value="UniProtKB-SubCell"/>
</dbReference>
<comment type="similarity">
    <text evidence="1 6">Belongs to the FHY3/FAR1 family.</text>
</comment>
<feature type="domain" description="SWIM-type" evidence="7">
    <location>
        <begin position="338"/>
        <end position="372"/>
    </location>
</feature>
<keyword evidence="4 6" id="KW-0862">Zinc</keyword>
<proteinExistence type="inferred from homology"/>
<reference evidence="8 9" key="1">
    <citation type="journal article" date="2018" name="Mol. Plant">
        <title>The genome of Artemisia annua provides insight into the evolution of Asteraceae family and artemisinin biosynthesis.</title>
        <authorList>
            <person name="Shen Q."/>
            <person name="Zhang L."/>
            <person name="Liao Z."/>
            <person name="Wang S."/>
            <person name="Yan T."/>
            <person name="Shi P."/>
            <person name="Liu M."/>
            <person name="Fu X."/>
            <person name="Pan Q."/>
            <person name="Wang Y."/>
            <person name="Lv Z."/>
            <person name="Lu X."/>
            <person name="Zhang F."/>
            <person name="Jiang W."/>
            <person name="Ma Y."/>
            <person name="Chen M."/>
            <person name="Hao X."/>
            <person name="Li L."/>
            <person name="Tang Y."/>
            <person name="Lv G."/>
            <person name="Zhou Y."/>
            <person name="Sun X."/>
            <person name="Brodelius P.E."/>
            <person name="Rose J.K.C."/>
            <person name="Tang K."/>
        </authorList>
    </citation>
    <scope>NUCLEOTIDE SEQUENCE [LARGE SCALE GENOMIC DNA]</scope>
    <source>
        <strain evidence="9">cv. Huhao1</strain>
        <tissue evidence="8">Leaf</tissue>
    </source>
</reference>
<keyword evidence="2 6" id="KW-0479">Metal-binding</keyword>
<dbReference type="PANTHER" id="PTHR31669:SF263">
    <property type="entry name" value="PROTEIN FAR1-RELATED SEQUENCE"/>
    <property type="match status" value="1"/>
</dbReference>
<keyword evidence="9" id="KW-1185">Reference proteome</keyword>
<dbReference type="Pfam" id="PF04434">
    <property type="entry name" value="SWIM"/>
    <property type="match status" value="1"/>
</dbReference>
<evidence type="ECO:0000256" key="6">
    <source>
        <dbReference type="RuleBase" id="RU367018"/>
    </source>
</evidence>
<sequence length="496" mass="58044">MGFFCHREGKPKPKVVDYSKVQKNRMSSKCGCKAYMRITLRRENEIFPEEWQVTILNLEHNHELLSTDEVRFLPSYRSITTEDEKRILLLKEGGLSIRQIMLVMELEKNQFVLLMTKPPDTILTDQDPWMTEAIAKEMPSTKHAFCIWHITSKFSGWFISILKGDYSSWCSDFYSLYKLDTIEEFENQWPLVIAKYELGENKHINGLYRIKKFWVPAYLREFFFGGMTTTGRSESINAFIKRFISSNTRLTQFIRQVDLAIEDILQTQIHDTMLVKYKGSYLISQSPLEEQGYHFFFTHFAFKKFQEEFGRAIQYTVVEKTCNVFFVNHHKYIQCNKHEVVWDGNVAKCSCKKFEFVGILCRHILSVFLHKDCFDIPLAYLLSRWSRKEVTLPQEVFESSTSMNNDEVPTEVMNMVQRPPQSKPKGRPKQRMKGGIELAKNVRRCSLCKGVGHNISTCPRKGELVSKSNDISRHAAKKKKVMLENQDLNPVFSLKF</sequence>
<dbReference type="InterPro" id="IPR058778">
    <property type="entry name" value="HTH_FAR1-11-like"/>
</dbReference>
<evidence type="ECO:0000313" key="9">
    <source>
        <dbReference type="Proteomes" id="UP000245207"/>
    </source>
</evidence>
<dbReference type="PROSITE" id="PS50966">
    <property type="entry name" value="ZF_SWIM"/>
    <property type="match status" value="1"/>
</dbReference>
<evidence type="ECO:0000256" key="1">
    <source>
        <dbReference type="ARBA" id="ARBA00005889"/>
    </source>
</evidence>
<dbReference type="OrthoDB" id="1499063at2759"/>
<dbReference type="EMBL" id="PKPP01004464">
    <property type="protein sequence ID" value="PWA64243.1"/>
    <property type="molecule type" value="Genomic_DNA"/>
</dbReference>
<keyword evidence="6" id="KW-0539">Nucleus</keyword>
<dbReference type="PANTHER" id="PTHR31669">
    <property type="entry name" value="PROTEIN FAR1-RELATED SEQUENCE 10-RELATED"/>
    <property type="match status" value="1"/>
</dbReference>
<dbReference type="GO" id="GO:0006355">
    <property type="term" value="P:regulation of DNA-templated transcription"/>
    <property type="evidence" value="ECO:0007669"/>
    <property type="project" value="UniProtKB-UniRule"/>
</dbReference>
<dbReference type="InterPro" id="IPR018289">
    <property type="entry name" value="MULE_transposase_dom"/>
</dbReference>
<dbReference type="STRING" id="35608.A0A2U1MSJ8"/>
<dbReference type="Pfam" id="PF03101">
    <property type="entry name" value="FAR1"/>
    <property type="match status" value="1"/>
</dbReference>
<dbReference type="AlphaFoldDB" id="A0A2U1MSJ8"/>